<evidence type="ECO:0000256" key="1">
    <source>
        <dbReference type="ARBA" id="ARBA00008721"/>
    </source>
</evidence>
<keyword evidence="5" id="KW-0378">Hydrolase</keyword>
<dbReference type="GO" id="GO:0046872">
    <property type="term" value="F:metal ion binding"/>
    <property type="evidence" value="ECO:0007669"/>
    <property type="project" value="UniProtKB-KW"/>
</dbReference>
<evidence type="ECO:0000313" key="12">
    <source>
        <dbReference type="EMBL" id="SFN90797.1"/>
    </source>
</evidence>
<dbReference type="Pfam" id="PF05572">
    <property type="entry name" value="Peptidase_M43"/>
    <property type="match status" value="1"/>
</dbReference>
<dbReference type="OrthoDB" id="6278496at2"/>
<gene>
    <name evidence="12" type="ORF">SAMN05660359_00569</name>
</gene>
<dbReference type="InterPro" id="IPR024079">
    <property type="entry name" value="MetalloPept_cat_dom_sf"/>
</dbReference>
<dbReference type="RefSeq" id="WP_075011949.1">
    <property type="nucleotide sequence ID" value="NZ_FOWE01000001.1"/>
</dbReference>
<feature type="domain" description="Peptidase M43 pregnancy-associated plasma-A" evidence="11">
    <location>
        <begin position="240"/>
        <end position="327"/>
    </location>
</feature>
<dbReference type="EMBL" id="FOWE01000001">
    <property type="protein sequence ID" value="SFN90797.1"/>
    <property type="molecule type" value="Genomic_DNA"/>
</dbReference>
<evidence type="ECO:0000256" key="3">
    <source>
        <dbReference type="ARBA" id="ARBA00022723"/>
    </source>
</evidence>
<keyword evidence="13" id="KW-1185">Reference proteome</keyword>
<dbReference type="Proteomes" id="UP000183642">
    <property type="component" value="Unassembled WGS sequence"/>
</dbReference>
<dbReference type="SUPFAM" id="SSF55486">
    <property type="entry name" value="Metalloproteases ('zincins'), catalytic domain"/>
    <property type="match status" value="1"/>
</dbReference>
<keyword evidence="4 10" id="KW-0732">Signal</keyword>
<dbReference type="GO" id="GO:0008237">
    <property type="term" value="F:metallopeptidase activity"/>
    <property type="evidence" value="ECO:0007669"/>
    <property type="project" value="UniProtKB-KW"/>
</dbReference>
<feature type="region of interest" description="Disordered" evidence="9">
    <location>
        <begin position="57"/>
        <end position="93"/>
    </location>
</feature>
<dbReference type="InterPro" id="IPR008754">
    <property type="entry name" value="Peptidase_M43"/>
</dbReference>
<dbReference type="Gene3D" id="3.40.390.10">
    <property type="entry name" value="Collagenase (Catalytic Domain)"/>
    <property type="match status" value="1"/>
</dbReference>
<evidence type="ECO:0000256" key="5">
    <source>
        <dbReference type="ARBA" id="ARBA00022801"/>
    </source>
</evidence>
<evidence type="ECO:0000259" key="11">
    <source>
        <dbReference type="Pfam" id="PF05572"/>
    </source>
</evidence>
<evidence type="ECO:0000256" key="6">
    <source>
        <dbReference type="ARBA" id="ARBA00022833"/>
    </source>
</evidence>
<protein>
    <submittedName>
        <fullName evidence="12">Pregnancy-associated plasma protein-A</fullName>
    </submittedName>
</protein>
<feature type="compositionally biased region" description="Basic and acidic residues" evidence="9">
    <location>
        <begin position="57"/>
        <end position="66"/>
    </location>
</feature>
<dbReference type="PROSITE" id="PS51318">
    <property type="entry name" value="TAT"/>
    <property type="match status" value="1"/>
</dbReference>
<reference evidence="13" key="1">
    <citation type="submission" date="2016-10" db="EMBL/GenBank/DDBJ databases">
        <authorList>
            <person name="Varghese N."/>
            <person name="Submissions S."/>
        </authorList>
    </citation>
    <scope>NUCLEOTIDE SEQUENCE [LARGE SCALE GENOMIC DNA]</scope>
    <source>
        <strain evidence="13">DSM 43161</strain>
    </source>
</reference>
<dbReference type="CDD" id="cd04275">
    <property type="entry name" value="ZnMc_pappalysin_like"/>
    <property type="match status" value="1"/>
</dbReference>
<dbReference type="PANTHER" id="PTHR47466">
    <property type="match status" value="1"/>
</dbReference>
<dbReference type="GO" id="GO:0006508">
    <property type="term" value="P:proteolysis"/>
    <property type="evidence" value="ECO:0007669"/>
    <property type="project" value="UniProtKB-KW"/>
</dbReference>
<sequence>MIRLRRTALTLGAAAALVLTTAPAAGTTGDVAAAVAPAVCTDLHTDDLHTDDLHTDDVSHGTEQARVRPGATRAEPNAVSTDQAAALGNPKSRPVLPAGSVTIPTVFHVLTATELTTAEKAEREAQIARQLVVLNDAFSGQGAAAGSPDTPFRFVQAADTTYTVDAAWASLVPGSKEERAAKAALRQGDAATLNVYVAPIGGGLLGYATFPQSAKGGQLSRDGVVVLDQSLPGGGAAPYNEGDTATHEVGHWLGLFHTFQGGCTGPGDHVTDTPAEAAPAFQCEADAGRDSCPQQPGTDPLSNFMDYTEDFCMDRFSAGQVARMSNAWEAYRQGRS</sequence>
<evidence type="ECO:0000256" key="2">
    <source>
        <dbReference type="ARBA" id="ARBA00022670"/>
    </source>
</evidence>
<keyword evidence="2" id="KW-0645">Protease</keyword>
<dbReference type="PANTHER" id="PTHR47466:SF1">
    <property type="entry name" value="METALLOPROTEASE MEP1 (AFU_ORTHOLOGUE AFUA_1G07730)-RELATED"/>
    <property type="match status" value="1"/>
</dbReference>
<keyword evidence="6" id="KW-0862">Zinc</keyword>
<comment type="similarity">
    <text evidence="1">Belongs to the peptidase M43B family.</text>
</comment>
<evidence type="ECO:0000313" key="13">
    <source>
        <dbReference type="Proteomes" id="UP000183642"/>
    </source>
</evidence>
<feature type="signal peptide" evidence="10">
    <location>
        <begin position="1"/>
        <end position="24"/>
    </location>
</feature>
<feature type="chain" id="PRO_5010322302" evidence="10">
    <location>
        <begin position="25"/>
        <end position="336"/>
    </location>
</feature>
<name>A0A1I5CV44_9ACTN</name>
<evidence type="ECO:0000256" key="4">
    <source>
        <dbReference type="ARBA" id="ARBA00022729"/>
    </source>
</evidence>
<proteinExistence type="inferred from homology"/>
<dbReference type="InterPro" id="IPR006311">
    <property type="entry name" value="TAT_signal"/>
</dbReference>
<evidence type="ECO:0000256" key="8">
    <source>
        <dbReference type="ARBA" id="ARBA00023157"/>
    </source>
</evidence>
<evidence type="ECO:0000256" key="7">
    <source>
        <dbReference type="ARBA" id="ARBA00023049"/>
    </source>
</evidence>
<accession>A0A1I5CV44</accession>
<keyword evidence="7" id="KW-0482">Metalloprotease</keyword>
<evidence type="ECO:0000256" key="9">
    <source>
        <dbReference type="SAM" id="MobiDB-lite"/>
    </source>
</evidence>
<keyword evidence="8" id="KW-1015">Disulfide bond</keyword>
<dbReference type="AlphaFoldDB" id="A0A1I5CV44"/>
<keyword evidence="3" id="KW-0479">Metal-binding</keyword>
<organism evidence="12 13">
    <name type="scientific">Geodermatophilus obscurus</name>
    <dbReference type="NCBI Taxonomy" id="1861"/>
    <lineage>
        <taxon>Bacteria</taxon>
        <taxon>Bacillati</taxon>
        <taxon>Actinomycetota</taxon>
        <taxon>Actinomycetes</taxon>
        <taxon>Geodermatophilales</taxon>
        <taxon>Geodermatophilaceae</taxon>
        <taxon>Geodermatophilus</taxon>
    </lineage>
</organism>
<evidence type="ECO:0000256" key="10">
    <source>
        <dbReference type="SAM" id="SignalP"/>
    </source>
</evidence>